<dbReference type="RefSeq" id="WP_152189735.1">
    <property type="nucleotide sequence ID" value="NZ_WFKJ01000018.1"/>
</dbReference>
<dbReference type="SUPFAM" id="SSF101478">
    <property type="entry name" value="ADP-ribosylglycohydrolase"/>
    <property type="match status" value="1"/>
</dbReference>
<keyword evidence="1" id="KW-0460">Magnesium</keyword>
<dbReference type="Proteomes" id="UP000472839">
    <property type="component" value="Unassembled WGS sequence"/>
</dbReference>
<dbReference type="Proteomes" id="UP000461010">
    <property type="component" value="Unassembled WGS sequence"/>
</dbReference>
<protein>
    <submittedName>
        <fullName evidence="2">ADP-ribosylglycohydrolase family protein</fullName>
    </submittedName>
</protein>
<comment type="cofactor">
    <cofactor evidence="1">
        <name>Mg(2+)</name>
        <dbReference type="ChEBI" id="CHEBI:18420"/>
    </cofactor>
    <text evidence="1">Binds 2 magnesium ions per subunit.</text>
</comment>
<evidence type="ECO:0000313" key="5">
    <source>
        <dbReference type="Proteomes" id="UP000472839"/>
    </source>
</evidence>
<proteinExistence type="predicted"/>
<sequence length="285" mass="32160">MFDRKKIEELILTSLVTDAYCLGAHWVYDEKQLKDNDLNWNELNKPLSVWHKGKNAGEFTHYGDQTYWLYEFVKDKDAFDEKEYLSFWQEKVKSYNGYIDGATRETLENIKNNVTPSGSNSTDLSIVGRIAPLLLVSKSKEEFLQNVEKFVKLTHNSEKSVSATLFFAKVLLSCLNGKDVISAIESIKEESNRNIQEFVQKGLDSKAGDTFETIREFGPACDVAEGFSGIIHLLSKYSNLKDMLICNAKAGGDSSARGMIAAIIFMTNQPSSQIPQNWLAIKEVI</sequence>
<evidence type="ECO:0000313" key="2">
    <source>
        <dbReference type="EMBL" id="KAB7888791.1"/>
    </source>
</evidence>
<dbReference type="EMBL" id="WFKK01000020">
    <property type="protein sequence ID" value="KAB7888791.1"/>
    <property type="molecule type" value="Genomic_DNA"/>
</dbReference>
<organism evidence="2 5">
    <name type="scientific">Poseidonibacter ostreae</name>
    <dbReference type="NCBI Taxonomy" id="2654171"/>
    <lineage>
        <taxon>Bacteria</taxon>
        <taxon>Pseudomonadati</taxon>
        <taxon>Campylobacterota</taxon>
        <taxon>Epsilonproteobacteria</taxon>
        <taxon>Campylobacterales</taxon>
        <taxon>Arcobacteraceae</taxon>
        <taxon>Poseidonibacter</taxon>
    </lineage>
</organism>
<feature type="binding site" evidence="1">
    <location>
        <position position="253"/>
    </location>
    <ligand>
        <name>Mg(2+)</name>
        <dbReference type="ChEBI" id="CHEBI:18420"/>
        <label>1</label>
    </ligand>
</feature>
<name>A0A6L4WV75_9BACT</name>
<gene>
    <name evidence="3" type="ORF">GBG18_07140</name>
    <name evidence="2" type="ORF">GBG19_07830</name>
</gene>
<keyword evidence="4" id="KW-1185">Reference proteome</keyword>
<dbReference type="AlphaFoldDB" id="A0A6L4WV75"/>
<dbReference type="Gene3D" id="1.10.4080.10">
    <property type="entry name" value="ADP-ribosylation/Crystallin J1"/>
    <property type="match status" value="1"/>
</dbReference>
<dbReference type="InterPro" id="IPR036705">
    <property type="entry name" value="Ribosyl_crysJ1_sf"/>
</dbReference>
<evidence type="ECO:0000313" key="3">
    <source>
        <dbReference type="EMBL" id="KAB7891188.1"/>
    </source>
</evidence>
<reference evidence="4 5" key="1">
    <citation type="submission" date="2019-10" db="EMBL/GenBank/DDBJ databases">
        <title>Poseidonibacter ostreae sp. nov., isolated from the gut of the Ostrea denselamellosa.</title>
        <authorList>
            <person name="Choi A."/>
        </authorList>
    </citation>
    <scope>NUCLEOTIDE SEQUENCE [LARGE SCALE GENOMIC DNA]</scope>
    <source>
        <strain evidence="2 5">SJOD-M-33</strain>
        <strain evidence="3 4">SJOD-M-5</strain>
    </source>
</reference>
<dbReference type="Pfam" id="PF03747">
    <property type="entry name" value="ADP_ribosyl_GH"/>
    <property type="match status" value="1"/>
</dbReference>
<dbReference type="InterPro" id="IPR005502">
    <property type="entry name" value="Ribosyl_crysJ1"/>
</dbReference>
<dbReference type="EMBL" id="WFKJ01000018">
    <property type="protein sequence ID" value="KAB7891188.1"/>
    <property type="molecule type" value="Genomic_DNA"/>
</dbReference>
<keyword evidence="1" id="KW-0479">Metal-binding</keyword>
<accession>A0A6L4WV75</accession>
<evidence type="ECO:0000313" key="4">
    <source>
        <dbReference type="Proteomes" id="UP000461010"/>
    </source>
</evidence>
<dbReference type="GO" id="GO:0046872">
    <property type="term" value="F:metal ion binding"/>
    <property type="evidence" value="ECO:0007669"/>
    <property type="project" value="UniProtKB-KW"/>
</dbReference>
<evidence type="ECO:0000256" key="1">
    <source>
        <dbReference type="PIRSR" id="PIRSR605502-1"/>
    </source>
</evidence>
<comment type="caution">
    <text evidence="2">The sequence shown here is derived from an EMBL/GenBank/DDBJ whole genome shotgun (WGS) entry which is preliminary data.</text>
</comment>